<organism evidence="4">
    <name type="scientific">Bacteroides fragilis</name>
    <dbReference type="NCBI Taxonomy" id="817"/>
    <lineage>
        <taxon>Bacteria</taxon>
        <taxon>Pseudomonadati</taxon>
        <taxon>Bacteroidota</taxon>
        <taxon>Bacteroidia</taxon>
        <taxon>Bacteroidales</taxon>
        <taxon>Bacteroidaceae</taxon>
        <taxon>Bacteroides</taxon>
    </lineage>
</organism>
<feature type="domain" description="Glycosyl transferase family 1" evidence="2">
    <location>
        <begin position="222"/>
        <end position="385"/>
    </location>
</feature>
<keyword evidence="1 4" id="KW-0808">Transferase</keyword>
<dbReference type="GO" id="GO:0009103">
    <property type="term" value="P:lipopolysaccharide biosynthetic process"/>
    <property type="evidence" value="ECO:0007669"/>
    <property type="project" value="TreeGrafter"/>
</dbReference>
<dbReference type="Gene3D" id="3.40.50.2000">
    <property type="entry name" value="Glycogen Phosphorylase B"/>
    <property type="match status" value="2"/>
</dbReference>
<comment type="caution">
    <text evidence="4">The sequence shown here is derived from an EMBL/GenBank/DDBJ whole genome shotgun (WGS) entry which is preliminary data.</text>
</comment>
<dbReference type="CDD" id="cd03794">
    <property type="entry name" value="GT4_WbuB-like"/>
    <property type="match status" value="1"/>
</dbReference>
<accession>A0A0I9US93</accession>
<dbReference type="RefSeq" id="WP_044300151.1">
    <property type="nucleotide sequence ID" value="NZ_CAEUHN010000018.1"/>
</dbReference>
<dbReference type="InterPro" id="IPR001296">
    <property type="entry name" value="Glyco_trans_1"/>
</dbReference>
<dbReference type="GO" id="GO:0016757">
    <property type="term" value="F:glycosyltransferase activity"/>
    <property type="evidence" value="ECO:0007669"/>
    <property type="project" value="InterPro"/>
</dbReference>
<evidence type="ECO:0000259" key="3">
    <source>
        <dbReference type="Pfam" id="PF13439"/>
    </source>
</evidence>
<sequence length="406" mass="45542">MNNTIKAKRVWVISEIYYPVKTSTGYYMTEIAEHLALKGLDVHVICTGSTYNVGEVTSKLPENEICNGVSIHRVFVGDIDKNNFIKRVLRLFLSSYKLFFRLLSLARSGDDLLVVTNPAFLILMMPYVKWRKKINYSIIVHDIFPENLVAINKILANSILYKCLKIIFDKAYAKARLCISIGRDMSDVLATKIGTTERVTLIPIWAENQIVHSLDKQETNLVKQLNLEGKFVFEFAGNLGHAQGIENLLEAIALLDNPNIHFLFIGGGAKYNTIADFAKNRPNISLIGFMDRSLQNDFLNACDIGIVTLADGMYGLGVPSKSYNIMAAGKPILMIGDSNSEIALCVGEYQLGWVVEPGNPKVLKEALESIYEHRDALSSIKNNARCMADTLFAKEFILDKYYQLFC</sequence>
<evidence type="ECO:0000259" key="2">
    <source>
        <dbReference type="Pfam" id="PF00534"/>
    </source>
</evidence>
<dbReference type="PATRIC" id="fig|817.53.peg.1781"/>
<gene>
    <name evidence="4" type="ORF">EE52_0208610</name>
</gene>
<name>A0A0I9US93_BACFG</name>
<dbReference type="PANTHER" id="PTHR46401:SF2">
    <property type="entry name" value="GLYCOSYLTRANSFERASE WBBK-RELATED"/>
    <property type="match status" value="1"/>
</dbReference>
<dbReference type="InterPro" id="IPR028098">
    <property type="entry name" value="Glyco_trans_4-like_N"/>
</dbReference>
<dbReference type="Pfam" id="PF13439">
    <property type="entry name" value="Glyco_transf_4"/>
    <property type="match status" value="1"/>
</dbReference>
<reference evidence="4" key="2">
    <citation type="submission" date="2014-07" db="EMBL/GenBank/DDBJ databases">
        <title>Genetics and epidemiology of antimicrobial resistance in B. fragilis group.</title>
        <authorList>
            <person name="Sydenham T.V."/>
            <person name="Hasman H."/>
            <person name="Kemp M."/>
            <person name="Justesen U.S."/>
        </authorList>
    </citation>
    <scope>NUCLEOTIDE SEQUENCE [LARGE SCALE GENOMIC DNA]</scope>
    <source>
        <strain evidence="4">DCMOUH0018B</strain>
    </source>
</reference>
<dbReference type="PANTHER" id="PTHR46401">
    <property type="entry name" value="GLYCOSYLTRANSFERASE WBBK-RELATED"/>
    <property type="match status" value="1"/>
</dbReference>
<dbReference type="SUPFAM" id="SSF53756">
    <property type="entry name" value="UDP-Glycosyltransferase/glycogen phosphorylase"/>
    <property type="match status" value="1"/>
</dbReference>
<feature type="domain" description="Glycosyltransferase subfamily 4-like N-terminal" evidence="3">
    <location>
        <begin position="26"/>
        <end position="203"/>
    </location>
</feature>
<dbReference type="Pfam" id="PF00534">
    <property type="entry name" value="Glycos_transf_1"/>
    <property type="match status" value="1"/>
</dbReference>
<reference evidence="4" key="1">
    <citation type="book" date="2014" name="THE 24TH EUROPEAN CONGRESS OF CLINICAL MICROBIOLOGY AND INFECTIOUS DISEASES" publisher="ECCMID 2014" city="Barcelona, Spain">
        <title>Identification of resistance genes in three multidrug-resistant Bacteroides fragilis isolates by whole genome sequencing.</title>
        <editorList>
            <person name="Unknown"/>
            <person name="A."/>
        </editorList>
        <authorList>
            <person name="Sydenham T.V."/>
            <person name="Hasman H."/>
            <person name="Wang M."/>
            <person name="Soki J."/>
            <person name="Nagy E."/>
            <person name="Justesen U.S."/>
        </authorList>
    </citation>
    <scope>NUCLEOTIDE SEQUENCE</scope>
    <source>
        <strain evidence="4">DCMOUH0018B</strain>
    </source>
</reference>
<proteinExistence type="predicted"/>
<evidence type="ECO:0000256" key="1">
    <source>
        <dbReference type="ARBA" id="ARBA00022679"/>
    </source>
</evidence>
<dbReference type="EMBL" id="JMZZ02000105">
    <property type="protein sequence ID" value="KFX75114.1"/>
    <property type="molecule type" value="Genomic_DNA"/>
</dbReference>
<evidence type="ECO:0000313" key="4">
    <source>
        <dbReference type="EMBL" id="KFX75114.1"/>
    </source>
</evidence>
<dbReference type="AlphaFoldDB" id="A0A0I9US93"/>
<protein>
    <submittedName>
        <fullName evidence="4">Glycosyl transferase</fullName>
    </submittedName>
</protein>